<gene>
    <name evidence="2" type="ORF">BLNAU_8892</name>
</gene>
<feature type="compositionally biased region" description="Basic and acidic residues" evidence="1">
    <location>
        <begin position="1004"/>
        <end position="1014"/>
    </location>
</feature>
<feature type="compositionally biased region" description="Basic and acidic residues" evidence="1">
    <location>
        <begin position="968"/>
        <end position="983"/>
    </location>
</feature>
<evidence type="ECO:0000256" key="1">
    <source>
        <dbReference type="SAM" id="MobiDB-lite"/>
    </source>
</evidence>
<dbReference type="EMBL" id="JARBJD010000059">
    <property type="protein sequence ID" value="KAK2956112.1"/>
    <property type="molecule type" value="Genomic_DNA"/>
</dbReference>
<feature type="compositionally biased region" description="Polar residues" evidence="1">
    <location>
        <begin position="23"/>
        <end position="42"/>
    </location>
</feature>
<comment type="caution">
    <text evidence="2">The sequence shown here is derived from an EMBL/GenBank/DDBJ whole genome shotgun (WGS) entry which is preliminary data.</text>
</comment>
<feature type="compositionally biased region" description="Basic and acidic residues" evidence="1">
    <location>
        <begin position="868"/>
        <end position="882"/>
    </location>
</feature>
<dbReference type="Proteomes" id="UP001281761">
    <property type="component" value="Unassembled WGS sequence"/>
</dbReference>
<feature type="compositionally biased region" description="Basic residues" evidence="1">
    <location>
        <begin position="918"/>
        <end position="927"/>
    </location>
</feature>
<feature type="compositionally biased region" description="Basic and acidic residues" evidence="1">
    <location>
        <begin position="928"/>
        <end position="943"/>
    </location>
</feature>
<feature type="region of interest" description="Disordered" evidence="1">
    <location>
        <begin position="465"/>
        <end position="516"/>
    </location>
</feature>
<feature type="compositionally biased region" description="Basic and acidic residues" evidence="1">
    <location>
        <begin position="699"/>
        <end position="716"/>
    </location>
</feature>
<evidence type="ECO:0000313" key="3">
    <source>
        <dbReference type="Proteomes" id="UP001281761"/>
    </source>
</evidence>
<evidence type="ECO:0000313" key="2">
    <source>
        <dbReference type="EMBL" id="KAK2956112.1"/>
    </source>
</evidence>
<feature type="compositionally biased region" description="Low complexity" evidence="1">
    <location>
        <begin position="747"/>
        <end position="757"/>
    </location>
</feature>
<reference evidence="2 3" key="1">
    <citation type="journal article" date="2022" name="bioRxiv">
        <title>Genomics of Preaxostyla Flagellates Illuminates Evolutionary Transitions and the Path Towards Mitochondrial Loss.</title>
        <authorList>
            <person name="Novak L.V.F."/>
            <person name="Treitli S.C."/>
            <person name="Pyrih J."/>
            <person name="Halakuc P."/>
            <person name="Pipaliya S.V."/>
            <person name="Vacek V."/>
            <person name="Brzon O."/>
            <person name="Soukal P."/>
            <person name="Eme L."/>
            <person name="Dacks J.B."/>
            <person name="Karnkowska A."/>
            <person name="Elias M."/>
            <person name="Hampl V."/>
        </authorList>
    </citation>
    <scope>NUCLEOTIDE SEQUENCE [LARGE SCALE GENOMIC DNA]</scope>
    <source>
        <strain evidence="2">NAU3</strain>
        <tissue evidence="2">Gut</tissue>
    </source>
</reference>
<sequence>MTSDLTTRRHRFHTNSAAAPPIFSSSYSFHQPPTGEIQSPESTFVAAKHTQQHISQPPSHHPSVLDSPQTQHSHGHSHQIPRSDRPSRHDILIDSISSSVMDGGSGVWGGLWMDMLRKKEEEKRRHLFTQRPVGEPMRVKNERRRSTSSVATDDQSHESAIRKPTTSKHDTNREIEDTRRKGSSNQPREQPSLDDHERSGGGIRYARSARRSGTNSETMSRSVADISEAKKWDERRQEERRREEERSRDEKSTFNSEKDEDGVDLEALLRVLHESKIREEGLEKKLREKIEEDERRKEEERRRETEEQKEMERRLAEERRYEEERQREEEERRKEDEKRLQEEEQQILARKLSEMERHLQATQSELAETRRAMAEEKRKAEERRRIEEERKKIEEERKKEEEKRKENERKREEKRRREAEKKKMEELQKKEEELKLKELKRIEEEKRKELLKLEEKRLKEKWLREQKEKQEEEERRKEEIRKEEEMRRMEEERKKEQIRKEEEVKRKEEEVKREKRRLKKERKLMEEARRILEEEKRRDEDRKREAERTKMEEERRKQEEQKEEERRRLDETMREEDRKRWEEEKKMEAQIRQEEEQRRLDEQKREEARLKRKEERRARRLNESDSPPSRIKLQSSPPHPQPAPQPEKTQQDVHSLFSEQVPISMLPPRFDTFYRMANGGSGSGWNGTRNETTTLTIEDLLKEGEEPGKAQRRQFDIPDTSNNYLDFTTQHSNIPPIERYDLSTHLPSQSPHAHQYPPSSPPSPLQHSQSKEFSQPTEPRSSKYVRNPRFQDESQINRTAPSAPLTSSSQNRPHSASSSYRRQSKPTVSSFVESGNRVDVPAVELFEKQMGHDLNSLHRAVVDLSSLIERENKRKRKEEKSSVSKQRKPKSQTRQTSKSRSLPNRKPNANDSTDCARFAKHHKPRPYRSKEQAEETRDQLKTELAIKRKEQNMLWREAQELRRVQEEQERMMNVSRDRTRPDWQDVVPDPNSSQFGEQMKILNRKFDSVNRTRH</sequence>
<feature type="region of interest" description="Disordered" evidence="1">
    <location>
        <begin position="864"/>
        <end position="943"/>
    </location>
</feature>
<feature type="compositionally biased region" description="Basic and acidic residues" evidence="1">
    <location>
        <begin position="367"/>
        <end position="429"/>
    </location>
</feature>
<proteinExistence type="predicted"/>
<feature type="region of interest" description="Disordered" evidence="1">
    <location>
        <begin position="968"/>
        <end position="1014"/>
    </location>
</feature>
<feature type="region of interest" description="Disordered" evidence="1">
    <location>
        <begin position="679"/>
        <end position="837"/>
    </location>
</feature>
<accession>A0ABQ9XX97</accession>
<feature type="compositionally biased region" description="Polar residues" evidence="1">
    <location>
        <begin position="892"/>
        <end position="913"/>
    </location>
</feature>
<keyword evidence="3" id="KW-1185">Reference proteome</keyword>
<feature type="compositionally biased region" description="Polar residues" evidence="1">
    <location>
        <begin position="719"/>
        <end position="733"/>
    </location>
</feature>
<feature type="compositionally biased region" description="Basic and acidic residues" evidence="1">
    <location>
        <begin position="465"/>
        <end position="513"/>
    </location>
</feature>
<feature type="compositionally biased region" description="Basic and acidic residues" evidence="1">
    <location>
        <begin position="271"/>
        <end position="342"/>
    </location>
</feature>
<organism evidence="2 3">
    <name type="scientific">Blattamonas nauphoetae</name>
    <dbReference type="NCBI Taxonomy" id="2049346"/>
    <lineage>
        <taxon>Eukaryota</taxon>
        <taxon>Metamonada</taxon>
        <taxon>Preaxostyla</taxon>
        <taxon>Oxymonadida</taxon>
        <taxon>Blattamonas</taxon>
    </lineage>
</organism>
<feature type="region of interest" description="Disordered" evidence="1">
    <location>
        <begin position="126"/>
        <end position="429"/>
    </location>
</feature>
<protein>
    <submittedName>
        <fullName evidence="2">Uncharacterized protein</fullName>
    </submittedName>
</protein>
<feature type="compositionally biased region" description="Polar residues" evidence="1">
    <location>
        <begin position="793"/>
        <end position="833"/>
    </location>
</feature>
<feature type="region of interest" description="Disordered" evidence="1">
    <location>
        <begin position="535"/>
        <end position="661"/>
    </location>
</feature>
<feature type="compositionally biased region" description="Basic and acidic residues" evidence="1">
    <location>
        <begin position="154"/>
        <end position="180"/>
    </location>
</feature>
<name>A0ABQ9XX97_9EUKA</name>
<feature type="compositionally biased region" description="Polar residues" evidence="1">
    <location>
        <begin position="211"/>
        <end position="221"/>
    </location>
</feature>
<feature type="compositionally biased region" description="Basic and acidic residues" evidence="1">
    <location>
        <begin position="227"/>
        <end position="252"/>
    </location>
</feature>
<feature type="compositionally biased region" description="Basic and acidic residues" evidence="1">
    <location>
        <begin position="535"/>
        <end position="623"/>
    </location>
</feature>
<feature type="compositionally biased region" description="Polar residues" evidence="1">
    <location>
        <begin position="686"/>
        <end position="696"/>
    </location>
</feature>
<feature type="region of interest" description="Disordered" evidence="1">
    <location>
        <begin position="1"/>
        <end position="88"/>
    </location>
</feature>